<keyword evidence="11" id="KW-1185">Reference proteome</keyword>
<comment type="pathway">
    <text evidence="1">Amino-acid biosynthesis; L-asparagine biosynthesis; L-asparagine from L-aspartate (L-Gln route): step 1/1.</text>
</comment>
<evidence type="ECO:0000256" key="5">
    <source>
        <dbReference type="ARBA" id="ARBA00022840"/>
    </source>
</evidence>
<organism evidence="10 11">
    <name type="scientific">Caldalkalibacillus horti</name>
    <dbReference type="NCBI Taxonomy" id="77523"/>
    <lineage>
        <taxon>Bacteria</taxon>
        <taxon>Bacillati</taxon>
        <taxon>Bacillota</taxon>
        <taxon>Bacilli</taxon>
        <taxon>Bacillales</taxon>
        <taxon>Bacillaceae</taxon>
        <taxon>Caldalkalibacillus</taxon>
    </lineage>
</organism>
<keyword evidence="6" id="KW-0028">Amino-acid biosynthesis</keyword>
<keyword evidence="7" id="KW-0315">Glutamine amidotransferase</keyword>
<comment type="caution">
    <text evidence="10">The sequence shown here is derived from an EMBL/GenBank/DDBJ whole genome shotgun (WGS) entry which is preliminary data.</text>
</comment>
<dbReference type="PIRSF" id="PIRSF001589">
    <property type="entry name" value="Asn_synthetase_glu-h"/>
    <property type="match status" value="1"/>
</dbReference>
<evidence type="ECO:0000256" key="7">
    <source>
        <dbReference type="ARBA" id="ARBA00022962"/>
    </source>
</evidence>
<dbReference type="PROSITE" id="PS51278">
    <property type="entry name" value="GATASE_TYPE_2"/>
    <property type="match status" value="1"/>
</dbReference>
<protein>
    <recommendedName>
        <fullName evidence="3">asparagine synthase (glutamine-hydrolyzing)</fullName>
        <ecNumber evidence="3">6.3.5.4</ecNumber>
    </recommendedName>
</protein>
<dbReference type="PANTHER" id="PTHR43284:SF1">
    <property type="entry name" value="ASPARAGINE SYNTHETASE"/>
    <property type="match status" value="1"/>
</dbReference>
<dbReference type="InterPro" id="IPR017932">
    <property type="entry name" value="GATase_2_dom"/>
</dbReference>
<dbReference type="RefSeq" id="WP_307390500.1">
    <property type="nucleotide sequence ID" value="NZ_BAAADK010000018.1"/>
</dbReference>
<dbReference type="CDD" id="cd01991">
    <property type="entry name" value="Asn_synthase_B_C"/>
    <property type="match status" value="1"/>
</dbReference>
<name>A0ABT9VUR1_9BACI</name>
<evidence type="ECO:0000313" key="11">
    <source>
        <dbReference type="Proteomes" id="UP001235840"/>
    </source>
</evidence>
<dbReference type="Gene3D" id="3.40.50.620">
    <property type="entry name" value="HUPs"/>
    <property type="match status" value="1"/>
</dbReference>
<dbReference type="CDD" id="cd00712">
    <property type="entry name" value="AsnB"/>
    <property type="match status" value="1"/>
</dbReference>
<comment type="catalytic activity">
    <reaction evidence="8">
        <text>L-aspartate + L-glutamine + ATP + H2O = L-asparagine + L-glutamate + AMP + diphosphate + H(+)</text>
        <dbReference type="Rhea" id="RHEA:12228"/>
        <dbReference type="ChEBI" id="CHEBI:15377"/>
        <dbReference type="ChEBI" id="CHEBI:15378"/>
        <dbReference type="ChEBI" id="CHEBI:29985"/>
        <dbReference type="ChEBI" id="CHEBI:29991"/>
        <dbReference type="ChEBI" id="CHEBI:30616"/>
        <dbReference type="ChEBI" id="CHEBI:33019"/>
        <dbReference type="ChEBI" id="CHEBI:58048"/>
        <dbReference type="ChEBI" id="CHEBI:58359"/>
        <dbReference type="ChEBI" id="CHEBI:456215"/>
        <dbReference type="EC" id="6.3.5.4"/>
    </reaction>
</comment>
<evidence type="ECO:0000256" key="4">
    <source>
        <dbReference type="ARBA" id="ARBA00022741"/>
    </source>
</evidence>
<dbReference type="SUPFAM" id="SSF56235">
    <property type="entry name" value="N-terminal nucleophile aminohydrolases (Ntn hydrolases)"/>
    <property type="match status" value="1"/>
</dbReference>
<sequence length="615" mass="71064">MCGITGWIDWSKNISKHHGDVRKMATTLNKRGPDAIGVWSNHHIAFGHTRLAVVDPSGGGQPMIRHKDEYVYTIVYNGELYNTEDLRTELLKCGYTFHSHSDTEVLLKAYMEWGASCLERLNGIFAFAIWDEKEQHLFIARDRLGVKPLFYHEEGGSFIFGSEHKAILANPEVEAKVNLEGLREIFGLGPSRTPGHGIYKGIKELRPAHFLIFSKAGLSIKRYWQLKSKKHQETLEETVEQIRNLLVDSIERQLVADVPVGTFLSGGIDSSAISSIAAREFERNDRGPLHTFSIDYEDNATFFKANDFQPNADPYYINLVSTHLQSNHHSLIIETPLLAQYLTNSVYVRDLPGMADIDSSLLWFCEEIKKHTTVALSGECADEIFGGYPWFHKQELMDRESFPWMDSIKEREGLLQPSWRSKLQLQEYVQQRYEETLQEIPCLEDEEAASARRRELFYLNMVWFMTTLLDRKDRMSMGASLEVRVPFADHRLVEYVWNVPWEMKMVDGMEKGILRRALQGYLPDEVLYRKKSPYPKTHNPIYTEIVGRWLTEIIENTNSPILEFIDKKVVQEIIQTKGTSFKRPWFGQLMTGPQLMAHLCQINTWLDHYNVHIVQ</sequence>
<evidence type="ECO:0000256" key="8">
    <source>
        <dbReference type="ARBA" id="ARBA00048741"/>
    </source>
</evidence>
<dbReference type="InterPro" id="IPR006426">
    <property type="entry name" value="Asn_synth_AEB"/>
</dbReference>
<dbReference type="PANTHER" id="PTHR43284">
    <property type="entry name" value="ASPARAGINE SYNTHETASE (GLUTAMINE-HYDROLYZING)"/>
    <property type="match status" value="1"/>
</dbReference>
<proteinExistence type="inferred from homology"/>
<dbReference type="InterPro" id="IPR051786">
    <property type="entry name" value="ASN_synthetase/amidase"/>
</dbReference>
<evidence type="ECO:0000256" key="6">
    <source>
        <dbReference type="ARBA" id="ARBA00022888"/>
    </source>
</evidence>
<gene>
    <name evidence="10" type="ORF">J2S11_000515</name>
</gene>
<dbReference type="InterPro" id="IPR033738">
    <property type="entry name" value="AsnB_N"/>
</dbReference>
<dbReference type="SUPFAM" id="SSF52402">
    <property type="entry name" value="Adenine nucleotide alpha hydrolases-like"/>
    <property type="match status" value="1"/>
</dbReference>
<dbReference type="Proteomes" id="UP001235840">
    <property type="component" value="Unassembled WGS sequence"/>
</dbReference>
<keyword evidence="6" id="KW-0061">Asparagine biosynthesis</keyword>
<reference evidence="10 11" key="1">
    <citation type="submission" date="2023-07" db="EMBL/GenBank/DDBJ databases">
        <title>Genomic Encyclopedia of Type Strains, Phase IV (KMG-IV): sequencing the most valuable type-strain genomes for metagenomic binning, comparative biology and taxonomic classification.</title>
        <authorList>
            <person name="Goeker M."/>
        </authorList>
    </citation>
    <scope>NUCLEOTIDE SEQUENCE [LARGE SCALE GENOMIC DNA]</scope>
    <source>
        <strain evidence="10 11">DSM 12751</strain>
    </source>
</reference>
<evidence type="ECO:0000313" key="10">
    <source>
        <dbReference type="EMBL" id="MDQ0164615.1"/>
    </source>
</evidence>
<evidence type="ECO:0000256" key="1">
    <source>
        <dbReference type="ARBA" id="ARBA00005187"/>
    </source>
</evidence>
<accession>A0ABT9VUR1</accession>
<dbReference type="NCBIfam" id="TIGR01536">
    <property type="entry name" value="asn_synth_AEB"/>
    <property type="match status" value="1"/>
</dbReference>
<evidence type="ECO:0000256" key="3">
    <source>
        <dbReference type="ARBA" id="ARBA00012737"/>
    </source>
</evidence>
<dbReference type="EC" id="6.3.5.4" evidence="3"/>
<dbReference type="Gene3D" id="3.60.20.10">
    <property type="entry name" value="Glutamine Phosphoribosylpyrophosphate, subunit 1, domain 1"/>
    <property type="match status" value="1"/>
</dbReference>
<keyword evidence="10" id="KW-0436">Ligase</keyword>
<dbReference type="GO" id="GO:0004066">
    <property type="term" value="F:asparagine synthase (glutamine-hydrolyzing) activity"/>
    <property type="evidence" value="ECO:0007669"/>
    <property type="project" value="UniProtKB-EC"/>
</dbReference>
<dbReference type="EMBL" id="JAUSTY010000002">
    <property type="protein sequence ID" value="MDQ0164615.1"/>
    <property type="molecule type" value="Genomic_DNA"/>
</dbReference>
<keyword evidence="5" id="KW-0067">ATP-binding</keyword>
<dbReference type="InterPro" id="IPR029055">
    <property type="entry name" value="Ntn_hydrolases_N"/>
</dbReference>
<evidence type="ECO:0000259" key="9">
    <source>
        <dbReference type="PROSITE" id="PS51278"/>
    </source>
</evidence>
<evidence type="ECO:0000256" key="2">
    <source>
        <dbReference type="ARBA" id="ARBA00005752"/>
    </source>
</evidence>
<keyword evidence="4" id="KW-0547">Nucleotide-binding</keyword>
<dbReference type="InterPro" id="IPR001962">
    <property type="entry name" value="Asn_synthase"/>
</dbReference>
<dbReference type="Pfam" id="PF13537">
    <property type="entry name" value="GATase_7"/>
    <property type="match status" value="1"/>
</dbReference>
<feature type="domain" description="Glutamine amidotransferase type-2" evidence="9">
    <location>
        <begin position="2"/>
        <end position="216"/>
    </location>
</feature>
<dbReference type="Pfam" id="PF00733">
    <property type="entry name" value="Asn_synthase"/>
    <property type="match status" value="1"/>
</dbReference>
<dbReference type="InterPro" id="IPR014729">
    <property type="entry name" value="Rossmann-like_a/b/a_fold"/>
</dbReference>
<comment type="similarity">
    <text evidence="2">Belongs to the asparagine synthetase family.</text>
</comment>